<accession>A0ABM9GMQ9</accession>
<gene>
    <name evidence="1" type="ORF">PSECIP111951_03687</name>
</gene>
<reference evidence="1 2" key="1">
    <citation type="submission" date="2022-07" db="EMBL/GenBank/DDBJ databases">
        <authorList>
            <person name="Criscuolo A."/>
        </authorList>
    </citation>
    <scope>NUCLEOTIDE SEQUENCE [LARGE SCALE GENOMIC DNA]</scope>
    <source>
        <strain evidence="2">CIP 111951</strain>
    </source>
</reference>
<comment type="caution">
    <text evidence="1">The sequence shown here is derived from an EMBL/GenBank/DDBJ whole genome shotgun (WGS) entry which is preliminary data.</text>
</comment>
<organism evidence="1 2">
    <name type="scientific">Pseudoalteromonas holothuriae</name>
    <dbReference type="NCBI Taxonomy" id="2963714"/>
    <lineage>
        <taxon>Bacteria</taxon>
        <taxon>Pseudomonadati</taxon>
        <taxon>Pseudomonadota</taxon>
        <taxon>Gammaproteobacteria</taxon>
        <taxon>Alteromonadales</taxon>
        <taxon>Pseudoalteromonadaceae</taxon>
        <taxon>Pseudoalteromonas</taxon>
    </lineage>
</organism>
<protein>
    <submittedName>
        <fullName evidence="1">Uncharacterized protein</fullName>
    </submittedName>
</protein>
<dbReference type="EMBL" id="CAMAPD010000023">
    <property type="protein sequence ID" value="CAH9067001.1"/>
    <property type="molecule type" value="Genomic_DNA"/>
</dbReference>
<dbReference type="Proteomes" id="UP001152485">
    <property type="component" value="Unassembled WGS sequence"/>
</dbReference>
<evidence type="ECO:0000313" key="2">
    <source>
        <dbReference type="Proteomes" id="UP001152485"/>
    </source>
</evidence>
<sequence>MSCKKCLVHNGKFNTSEDFKLVKQKITLLVQQGEMECLGEASLASPYIEIIYKCLLCGQKWMLSHPDQAYRGSFKEVE</sequence>
<evidence type="ECO:0000313" key="1">
    <source>
        <dbReference type="EMBL" id="CAH9067001.1"/>
    </source>
</evidence>
<name>A0ABM9GMQ9_9GAMM</name>
<proteinExistence type="predicted"/>